<dbReference type="SUPFAM" id="SSF55816">
    <property type="entry name" value="5'-nucleotidase (syn. UDP-sugar hydrolase), C-terminal domain"/>
    <property type="match status" value="1"/>
</dbReference>
<name>A0A657FRS4_SALET</name>
<dbReference type="Gene3D" id="3.60.21.10">
    <property type="match status" value="1"/>
</dbReference>
<evidence type="ECO:0000256" key="2">
    <source>
        <dbReference type="ARBA" id="ARBA00006654"/>
    </source>
</evidence>
<dbReference type="PROSITE" id="PS00786">
    <property type="entry name" value="5_NUCLEOTIDASE_2"/>
    <property type="match status" value="1"/>
</dbReference>
<dbReference type="Proteomes" id="UP000839516">
    <property type="component" value="Unassembled WGS sequence"/>
</dbReference>
<dbReference type="InterPro" id="IPR036907">
    <property type="entry name" value="5'-Nucleotdase_C_sf"/>
</dbReference>
<evidence type="ECO:0000259" key="9">
    <source>
        <dbReference type="Pfam" id="PF02872"/>
    </source>
</evidence>
<dbReference type="InterPro" id="IPR029052">
    <property type="entry name" value="Metallo-depent_PP-like"/>
</dbReference>
<feature type="domain" description="5'-Nucleotidase C-terminal" evidence="9">
    <location>
        <begin position="364"/>
        <end position="507"/>
    </location>
</feature>
<dbReference type="Pfam" id="PF00149">
    <property type="entry name" value="Metallophos"/>
    <property type="match status" value="1"/>
</dbReference>
<dbReference type="GO" id="GO:0009166">
    <property type="term" value="P:nucleotide catabolic process"/>
    <property type="evidence" value="ECO:0007669"/>
    <property type="project" value="InterPro"/>
</dbReference>
<comment type="similarity">
    <text evidence="2 7">Belongs to the 5'-nucleotidase family.</text>
</comment>
<dbReference type="SUPFAM" id="SSF56300">
    <property type="entry name" value="Metallo-dependent phosphatases"/>
    <property type="match status" value="1"/>
</dbReference>
<evidence type="ECO:0000259" key="8">
    <source>
        <dbReference type="Pfam" id="PF00149"/>
    </source>
</evidence>
<gene>
    <name evidence="10" type="ORF">D1800_07255</name>
</gene>
<feature type="signal peptide" evidence="7">
    <location>
        <begin position="1"/>
        <end position="25"/>
    </location>
</feature>
<dbReference type="GO" id="GO:0000166">
    <property type="term" value="F:nucleotide binding"/>
    <property type="evidence" value="ECO:0007669"/>
    <property type="project" value="UniProtKB-KW"/>
</dbReference>
<evidence type="ECO:0000313" key="10">
    <source>
        <dbReference type="EMBL" id="MKC74524.1"/>
    </source>
</evidence>
<dbReference type="InterPro" id="IPR008334">
    <property type="entry name" value="5'-Nucleotdase_C"/>
</dbReference>
<dbReference type="Pfam" id="PF02872">
    <property type="entry name" value="5_nucleotid_C"/>
    <property type="match status" value="1"/>
</dbReference>
<dbReference type="EMBL" id="RTWO01000005">
    <property type="protein sequence ID" value="MKC74524.1"/>
    <property type="molecule type" value="Genomic_DNA"/>
</dbReference>
<comment type="subcellular location">
    <subcellularLocation>
        <location evidence="1">Periplasm</location>
    </subcellularLocation>
</comment>
<organism evidence="10">
    <name type="scientific">Salmonella enterica subsp. enterica serovar Denver</name>
    <dbReference type="NCBI Taxonomy" id="1954177"/>
    <lineage>
        <taxon>Bacteria</taxon>
        <taxon>Pseudomonadati</taxon>
        <taxon>Pseudomonadota</taxon>
        <taxon>Gammaproteobacteria</taxon>
        <taxon>Enterobacterales</taxon>
        <taxon>Enterobacteriaceae</taxon>
        <taxon>Salmonella</taxon>
    </lineage>
</organism>
<evidence type="ECO:0000256" key="7">
    <source>
        <dbReference type="RuleBase" id="RU362119"/>
    </source>
</evidence>
<dbReference type="CDD" id="cd07405">
    <property type="entry name" value="MPP_UshA_N"/>
    <property type="match status" value="1"/>
</dbReference>
<dbReference type="InterPro" id="IPR006146">
    <property type="entry name" value="5'-Nucleotdase_CS"/>
</dbReference>
<dbReference type="InterPro" id="IPR004843">
    <property type="entry name" value="Calcineurin-like_PHP"/>
</dbReference>
<dbReference type="PANTHER" id="PTHR11575">
    <property type="entry name" value="5'-NUCLEOTIDASE-RELATED"/>
    <property type="match status" value="1"/>
</dbReference>
<comment type="caution">
    <text evidence="10">The sequence shown here is derived from an EMBL/GenBank/DDBJ whole genome shotgun (WGS) entry which is preliminary data.</text>
</comment>
<evidence type="ECO:0000256" key="3">
    <source>
        <dbReference type="ARBA" id="ARBA00022723"/>
    </source>
</evidence>
<dbReference type="PANTHER" id="PTHR11575:SF46">
    <property type="entry name" value="PROTEIN USHA"/>
    <property type="match status" value="1"/>
</dbReference>
<accession>A0A657FRS4</accession>
<feature type="chain" id="PRO_5025093019" evidence="7">
    <location>
        <begin position="26"/>
        <end position="550"/>
    </location>
</feature>
<keyword evidence="4 7" id="KW-0732">Signal</keyword>
<feature type="domain" description="Calcineurin-like phosphoesterase" evidence="8">
    <location>
        <begin position="35"/>
        <end position="253"/>
    </location>
</feature>
<dbReference type="GO" id="GO:0046872">
    <property type="term" value="F:metal ion binding"/>
    <property type="evidence" value="ECO:0007669"/>
    <property type="project" value="UniProtKB-KW"/>
</dbReference>
<keyword evidence="3" id="KW-0479">Metal-binding</keyword>
<dbReference type="FunFam" id="3.60.21.10:FF:000025">
    <property type="entry name" value="Protein UshA"/>
    <property type="match status" value="1"/>
</dbReference>
<evidence type="ECO:0000256" key="4">
    <source>
        <dbReference type="ARBA" id="ARBA00022729"/>
    </source>
</evidence>
<sequence length="550" mass="60554">MKFLKRGVALALLAAFALTTQPAQAYEKDKTYKITILHTNDHHGHFWRSEYGEYGLAAQKTLVDSIRKEVAQEGGNVLLLSGGDINTGVPESDLQDAEPDFRGMNLIGYDAMAVGNHEFDNPLTVLRQQEKWAKFPFLSANIYQKSTGERLFKPWAIFTRQDIKIAVIGLTTDDTAKIGNPEYFTDIEFRKPAEEAKVVIQELNMNEKPDVIIATTHMGHYDNGDHGSNAPGDVEMARSLPAGSLAMIVGGHSQDPVCMASENKKQVNYVPGTPCAPDKQNGIWIVQAHEWGKYVGRADFEFRNGEMKMVNYQLIPVNLKKKVTWDNGKSERVLYTPEIAENPQMLSLLTPFQNKGKAQLEVKIGSVNGLLEGDRSKVRFVQTNMGRVILAAQIARIGADFGVMSGGGIRDSIEAGDITYKSVLKVQPFGNIVVYADMSGKEVVDYLTAVAQMKPDSGAYPQFANVSFVAKEGKLTDLKIKGEPVDPAKTYRMATLSFNATGGDGYPRIDNKPGYVNTGFIDAEVLKEFIQQNSPLDAAAFTPNGEVSWL</sequence>
<dbReference type="FunFam" id="3.90.780.10:FF:000003">
    <property type="entry name" value="Protein UshA"/>
    <property type="match status" value="1"/>
</dbReference>
<dbReference type="PROSITE" id="PS00785">
    <property type="entry name" value="5_NUCLEOTIDASE_1"/>
    <property type="match status" value="1"/>
</dbReference>
<evidence type="ECO:0000256" key="5">
    <source>
        <dbReference type="ARBA" id="ARBA00022741"/>
    </source>
</evidence>
<dbReference type="AlphaFoldDB" id="A0A657FRS4"/>
<dbReference type="GO" id="GO:0008768">
    <property type="term" value="F:UDP-sugar diphosphatase activity"/>
    <property type="evidence" value="ECO:0007669"/>
    <property type="project" value="TreeGrafter"/>
</dbReference>
<proteinExistence type="inferred from homology"/>
<keyword evidence="6" id="KW-0574">Periplasm</keyword>
<dbReference type="InterPro" id="IPR006179">
    <property type="entry name" value="5_nucleotidase/apyrase"/>
</dbReference>
<dbReference type="PRINTS" id="PR01607">
    <property type="entry name" value="APYRASEFAMLY"/>
</dbReference>
<dbReference type="GO" id="GO:0008253">
    <property type="term" value="F:5'-nucleotidase activity"/>
    <property type="evidence" value="ECO:0007669"/>
    <property type="project" value="TreeGrafter"/>
</dbReference>
<keyword evidence="7 10" id="KW-0378">Hydrolase</keyword>
<reference evidence="10" key="1">
    <citation type="submission" date="2018-09" db="EMBL/GenBank/DDBJ databases">
        <authorList>
            <consortium name="GenomeTrakr network: Whole genome sequencing for foodborne pathogen traceback"/>
        </authorList>
    </citation>
    <scope>NUCLEOTIDE SEQUENCE [LARGE SCALE GENOMIC DNA]</scope>
    <source>
        <strain evidence="10">FDA00013424</strain>
    </source>
</reference>
<dbReference type="NCBIfam" id="NF007109">
    <property type="entry name" value="PRK09558.1"/>
    <property type="match status" value="1"/>
</dbReference>
<evidence type="ECO:0000256" key="6">
    <source>
        <dbReference type="ARBA" id="ARBA00022764"/>
    </source>
</evidence>
<dbReference type="GO" id="GO:0030288">
    <property type="term" value="C:outer membrane-bounded periplasmic space"/>
    <property type="evidence" value="ECO:0007669"/>
    <property type="project" value="TreeGrafter"/>
</dbReference>
<evidence type="ECO:0000256" key="1">
    <source>
        <dbReference type="ARBA" id="ARBA00004418"/>
    </source>
</evidence>
<dbReference type="Gene3D" id="3.90.780.10">
    <property type="entry name" value="5'-Nucleotidase, C-terminal domain"/>
    <property type="match status" value="1"/>
</dbReference>
<protein>
    <submittedName>
        <fullName evidence="10">Bifunctional UDP-sugar hydrolase/5'-nucleotidase</fullName>
    </submittedName>
</protein>
<keyword evidence="5 7" id="KW-0547">Nucleotide-binding</keyword>